<evidence type="ECO:0000256" key="2">
    <source>
        <dbReference type="ARBA" id="ARBA00022833"/>
    </source>
</evidence>
<dbReference type="GO" id="GO:0008657">
    <property type="term" value="F:DNA topoisomerase type II (double strand cut, ATP-hydrolyzing) inhibitor activity"/>
    <property type="evidence" value="ECO:0007669"/>
    <property type="project" value="UniProtKB-UniRule"/>
</dbReference>
<dbReference type="HAMAP" id="MF_00649">
    <property type="entry name" value="DNA_gyrase_inhibitor_YacG"/>
    <property type="match status" value="1"/>
</dbReference>
<proteinExistence type="inferred from homology"/>
<organism evidence="4 5">
    <name type="scientific">Neomesorhizobium albiziae</name>
    <dbReference type="NCBI Taxonomy" id="335020"/>
    <lineage>
        <taxon>Bacteria</taxon>
        <taxon>Pseudomonadati</taxon>
        <taxon>Pseudomonadota</taxon>
        <taxon>Alphaproteobacteria</taxon>
        <taxon>Hyphomicrobiales</taxon>
        <taxon>Phyllobacteriaceae</taxon>
        <taxon>Neomesorhizobium</taxon>
    </lineage>
</organism>
<dbReference type="OrthoDB" id="9809663at2"/>
<protein>
    <recommendedName>
        <fullName evidence="3">DNA gyrase inhibitor YacG</fullName>
    </recommendedName>
</protein>
<dbReference type="SUPFAM" id="SSF57716">
    <property type="entry name" value="Glucocorticoid receptor-like (DNA-binding domain)"/>
    <property type="match status" value="1"/>
</dbReference>
<name>A0A1I4CJI1_9HYPH</name>
<keyword evidence="1 3" id="KW-0479">Metal-binding</keyword>
<keyword evidence="2 3" id="KW-0862">Zinc</keyword>
<feature type="binding site" evidence="3">
    <location>
        <position position="31"/>
    </location>
    <ligand>
        <name>Zn(2+)</name>
        <dbReference type="ChEBI" id="CHEBI:29105"/>
    </ligand>
</feature>
<sequence length="71" mass="7905">MKQSAKVTPLRPKHPCPICGKASVRDIYPFCSARCKDIDLNRWLSGSYAIPVRDDEEEIDGGSKRDSNPAN</sequence>
<dbReference type="Proteomes" id="UP000323300">
    <property type="component" value="Unassembled WGS sequence"/>
</dbReference>
<dbReference type="AlphaFoldDB" id="A0A1I4CJI1"/>
<comment type="similarity">
    <text evidence="3">Belongs to the DNA gyrase inhibitor YacG family.</text>
</comment>
<dbReference type="GO" id="GO:0008270">
    <property type="term" value="F:zinc ion binding"/>
    <property type="evidence" value="ECO:0007669"/>
    <property type="project" value="UniProtKB-UniRule"/>
</dbReference>
<feature type="binding site" evidence="3">
    <location>
        <position position="35"/>
    </location>
    <ligand>
        <name>Zn(2+)</name>
        <dbReference type="ChEBI" id="CHEBI:29105"/>
    </ligand>
</feature>
<dbReference type="InterPro" id="IPR005584">
    <property type="entry name" value="DNA_gyrase_inhibitor_YacG"/>
</dbReference>
<gene>
    <name evidence="3" type="primary">yacG</name>
    <name evidence="4" type="ORF">SAMN04488498_11329</name>
</gene>
<comment type="function">
    <text evidence="3">Inhibits all the catalytic activities of DNA gyrase by preventing its interaction with DNA. Acts by binding directly to the C-terminal domain of GyrB, which probably disrupts DNA binding by the gyrase.</text>
</comment>
<dbReference type="NCBIfam" id="NF002362">
    <property type="entry name" value="PRK01343.1"/>
    <property type="match status" value="1"/>
</dbReference>
<dbReference type="Pfam" id="PF03884">
    <property type="entry name" value="YacG"/>
    <property type="match status" value="1"/>
</dbReference>
<accession>A0A1I4CJI1</accession>
<reference evidence="4 5" key="1">
    <citation type="submission" date="2016-10" db="EMBL/GenBank/DDBJ databases">
        <authorList>
            <person name="Varghese N."/>
            <person name="Submissions S."/>
        </authorList>
    </citation>
    <scope>NUCLEOTIDE SEQUENCE [LARGE SCALE GENOMIC DNA]</scope>
    <source>
        <strain evidence="4 5">DSM 21822</strain>
    </source>
</reference>
<dbReference type="PANTHER" id="PTHR36150:SF1">
    <property type="entry name" value="DNA GYRASE INHIBITOR YACG"/>
    <property type="match status" value="1"/>
</dbReference>
<dbReference type="PANTHER" id="PTHR36150">
    <property type="entry name" value="DNA GYRASE INHIBITOR YACG"/>
    <property type="match status" value="1"/>
</dbReference>
<dbReference type="RefSeq" id="WP_149761979.1">
    <property type="nucleotide sequence ID" value="NZ_BSPE01000003.1"/>
</dbReference>
<evidence type="ECO:0000256" key="3">
    <source>
        <dbReference type="HAMAP-Rule" id="MF_00649"/>
    </source>
</evidence>
<comment type="subunit">
    <text evidence="3">Interacts with GyrB.</text>
</comment>
<dbReference type="EMBL" id="FOSL01000013">
    <property type="protein sequence ID" value="SFK80101.1"/>
    <property type="molecule type" value="Genomic_DNA"/>
</dbReference>
<comment type="cofactor">
    <cofactor evidence="3">
        <name>Zn(2+)</name>
        <dbReference type="ChEBI" id="CHEBI:29105"/>
    </cofactor>
    <text evidence="3">Binds 1 zinc ion.</text>
</comment>
<dbReference type="GO" id="GO:0006355">
    <property type="term" value="P:regulation of DNA-templated transcription"/>
    <property type="evidence" value="ECO:0007669"/>
    <property type="project" value="InterPro"/>
</dbReference>
<evidence type="ECO:0000313" key="5">
    <source>
        <dbReference type="Proteomes" id="UP000323300"/>
    </source>
</evidence>
<feature type="binding site" evidence="3">
    <location>
        <position position="19"/>
    </location>
    <ligand>
        <name>Zn(2+)</name>
        <dbReference type="ChEBI" id="CHEBI:29105"/>
    </ligand>
</feature>
<evidence type="ECO:0000256" key="1">
    <source>
        <dbReference type="ARBA" id="ARBA00022723"/>
    </source>
</evidence>
<keyword evidence="5" id="KW-1185">Reference proteome</keyword>
<dbReference type="Gene3D" id="3.30.50.10">
    <property type="entry name" value="Erythroid Transcription Factor GATA-1, subunit A"/>
    <property type="match status" value="1"/>
</dbReference>
<evidence type="ECO:0000313" key="4">
    <source>
        <dbReference type="EMBL" id="SFK80101.1"/>
    </source>
</evidence>
<dbReference type="InterPro" id="IPR013088">
    <property type="entry name" value="Znf_NHR/GATA"/>
</dbReference>
<feature type="binding site" evidence="3">
    <location>
        <position position="16"/>
    </location>
    <ligand>
        <name>Zn(2+)</name>
        <dbReference type="ChEBI" id="CHEBI:29105"/>
    </ligand>
</feature>